<feature type="compositionally biased region" description="Basic and acidic residues" evidence="1">
    <location>
        <begin position="8"/>
        <end position="20"/>
    </location>
</feature>
<dbReference type="Pfam" id="PF19130">
    <property type="entry name" value="DUF5813"/>
    <property type="match status" value="1"/>
</dbReference>
<feature type="region of interest" description="Disordered" evidence="1">
    <location>
        <begin position="1"/>
        <end position="26"/>
    </location>
</feature>
<reference evidence="2" key="2">
    <citation type="submission" date="2020-09" db="EMBL/GenBank/DDBJ databases">
        <authorList>
            <person name="Sun Q."/>
            <person name="Ohkuma M."/>
        </authorList>
    </citation>
    <scope>NUCLEOTIDE SEQUENCE</scope>
    <source>
        <strain evidence="2">JCM 19596</strain>
    </source>
</reference>
<dbReference type="Proteomes" id="UP000607197">
    <property type="component" value="Unassembled WGS sequence"/>
</dbReference>
<evidence type="ECO:0000256" key="1">
    <source>
        <dbReference type="SAM" id="MobiDB-lite"/>
    </source>
</evidence>
<evidence type="ECO:0000313" key="2">
    <source>
        <dbReference type="EMBL" id="GGL50395.1"/>
    </source>
</evidence>
<keyword evidence="3" id="KW-1185">Reference proteome</keyword>
<dbReference type="RefSeq" id="WP_188975634.1">
    <property type="nucleotide sequence ID" value="NZ_BMPG01000001.1"/>
</dbReference>
<dbReference type="InterPro" id="IPR043851">
    <property type="entry name" value="DUF5813"/>
</dbReference>
<sequence>MSEVTAEFESHGKFAERGEGFEPTTNDWDAVVTVDGGTVTVAVTVPTLDAVVEEDVVAGVVEDGWFETFELRVEDVEGVTYAETGEPTVERDAAEVTVTTTLDARPGNAPDDALAVVNYVEGTWFEGIIPGYDYVEPVQAMRERASQNASETGTQGTPL</sequence>
<dbReference type="OrthoDB" id="213744at2157"/>
<proteinExistence type="predicted"/>
<evidence type="ECO:0000313" key="3">
    <source>
        <dbReference type="Proteomes" id="UP000607197"/>
    </source>
</evidence>
<organism evidence="2 3">
    <name type="scientific">Halocalculus aciditolerans</name>
    <dbReference type="NCBI Taxonomy" id="1383812"/>
    <lineage>
        <taxon>Archaea</taxon>
        <taxon>Methanobacteriati</taxon>
        <taxon>Methanobacteriota</taxon>
        <taxon>Stenosarchaea group</taxon>
        <taxon>Halobacteria</taxon>
        <taxon>Halobacteriales</taxon>
        <taxon>Halobacteriaceae</taxon>
        <taxon>Halocalculus</taxon>
    </lineage>
</organism>
<protein>
    <submittedName>
        <fullName evidence="2">Uncharacterized protein</fullName>
    </submittedName>
</protein>
<comment type="caution">
    <text evidence="2">The sequence shown here is derived from an EMBL/GenBank/DDBJ whole genome shotgun (WGS) entry which is preliminary data.</text>
</comment>
<reference evidence="2" key="1">
    <citation type="journal article" date="2014" name="Int. J. Syst. Evol. Microbiol.">
        <title>Complete genome sequence of Corynebacterium casei LMG S-19264T (=DSM 44701T), isolated from a smear-ripened cheese.</title>
        <authorList>
            <consortium name="US DOE Joint Genome Institute (JGI-PGF)"/>
            <person name="Walter F."/>
            <person name="Albersmeier A."/>
            <person name="Kalinowski J."/>
            <person name="Ruckert C."/>
        </authorList>
    </citation>
    <scope>NUCLEOTIDE SEQUENCE</scope>
    <source>
        <strain evidence="2">JCM 19596</strain>
    </source>
</reference>
<name>A0A830F0W1_9EURY</name>
<dbReference type="AlphaFoldDB" id="A0A830F0W1"/>
<gene>
    <name evidence="2" type="ORF">GCM10009039_05680</name>
</gene>
<dbReference type="EMBL" id="BMPG01000001">
    <property type="protein sequence ID" value="GGL50395.1"/>
    <property type="molecule type" value="Genomic_DNA"/>
</dbReference>
<accession>A0A830F0W1</accession>